<dbReference type="EMBL" id="CAFBQU010000032">
    <property type="protein sequence ID" value="CAB5066411.1"/>
    <property type="molecule type" value="Genomic_DNA"/>
</dbReference>
<dbReference type="SUPFAM" id="SSF51556">
    <property type="entry name" value="Metallo-dependent hydrolases"/>
    <property type="match status" value="1"/>
</dbReference>
<dbReference type="EMBL" id="CAFBPN010000013">
    <property type="protein sequence ID" value="CAB5013638.1"/>
    <property type="molecule type" value="Genomic_DNA"/>
</dbReference>
<gene>
    <name evidence="2" type="ORF">UFOPK4098_00440</name>
    <name evidence="3" type="ORF">UFOPK4347_01181</name>
</gene>
<dbReference type="Gene3D" id="3.20.20.140">
    <property type="entry name" value="Metal-dependent hydrolases"/>
    <property type="match status" value="2"/>
</dbReference>
<accession>A0A6J7Q7U5</accession>
<sequence>MHDIVIRGGTIVDGTGADAFVADIAINEGVITHIAPSISEEAKQVINASGHIVTPGWVDVHTHYDGQVTWDEDLEPSATNGVTTLVMGNCGVGFAPVRPGSEAPLIDIMEGVEDIPGSALVEGMPWGAWESFPEYLDFLDTRKFSIDVGTQIAHGALRFYVMGERGTDNEDATPAEIAEMAQLTKEAMDAGALGFSTSRTIGHRSLSGSPVPGTFAAEEELVAIANAMGKGVFEAIPAGTVGALEALGGEKAKPVEEVMMLADVSRKSGRPITFTTVQIAEDIDHWRDVLNAVSAENANGAQLRPQVAPRAVTVMTSLGTYHMFMRKGTYLREVAHLPLPERVKAMRDPAMKEAIINDRSVPSENAGSMQAVVGLYARALNATFSLTFPINYEPLREESVVGRAKVLGVSPESLMYDLLLENEGTAFYAIFGSNFAKGDLNASREMLLHPDTITGLSDAGAHVSFICDCSMPTFHLTHWVRDRSRGERLPLESTVRKLTKNNADLYGLNDRGSLEVGKRADVNVINLDKLTIQAPFVRKDLPAGGSRILQPSTGYAATLVNGVVTRLNDADTGARPGRLVRS</sequence>
<proteinExistence type="predicted"/>
<dbReference type="PANTHER" id="PTHR11647:SF1">
    <property type="entry name" value="COLLAPSIN RESPONSE MEDIATOR PROTEIN"/>
    <property type="match status" value="1"/>
</dbReference>
<organism evidence="2">
    <name type="scientific">freshwater metagenome</name>
    <dbReference type="NCBI Taxonomy" id="449393"/>
    <lineage>
        <taxon>unclassified sequences</taxon>
        <taxon>metagenomes</taxon>
        <taxon>ecological metagenomes</taxon>
    </lineage>
</organism>
<evidence type="ECO:0000313" key="3">
    <source>
        <dbReference type="EMBL" id="CAB5066411.1"/>
    </source>
</evidence>
<dbReference type="AlphaFoldDB" id="A0A6J7Q7U5"/>
<dbReference type="InterPro" id="IPR013108">
    <property type="entry name" value="Amidohydro_3"/>
</dbReference>
<dbReference type="InterPro" id="IPR011059">
    <property type="entry name" value="Metal-dep_hydrolase_composite"/>
</dbReference>
<name>A0A6J7Q7U5_9ZZZZ</name>
<protein>
    <submittedName>
        <fullName evidence="2">Unannotated protein</fullName>
    </submittedName>
</protein>
<evidence type="ECO:0000259" key="1">
    <source>
        <dbReference type="Pfam" id="PF07969"/>
    </source>
</evidence>
<reference evidence="2" key="1">
    <citation type="submission" date="2020-05" db="EMBL/GenBank/DDBJ databases">
        <authorList>
            <person name="Chiriac C."/>
            <person name="Salcher M."/>
            <person name="Ghai R."/>
            <person name="Kavagutti S V."/>
        </authorList>
    </citation>
    <scope>NUCLEOTIDE SEQUENCE</scope>
</reference>
<dbReference type="GO" id="GO:0005829">
    <property type="term" value="C:cytosol"/>
    <property type="evidence" value="ECO:0007669"/>
    <property type="project" value="TreeGrafter"/>
</dbReference>
<dbReference type="GO" id="GO:0016812">
    <property type="term" value="F:hydrolase activity, acting on carbon-nitrogen (but not peptide) bonds, in cyclic amides"/>
    <property type="evidence" value="ECO:0007669"/>
    <property type="project" value="TreeGrafter"/>
</dbReference>
<dbReference type="SUPFAM" id="SSF51338">
    <property type="entry name" value="Composite domain of metallo-dependent hydrolases"/>
    <property type="match status" value="1"/>
</dbReference>
<dbReference type="InterPro" id="IPR050378">
    <property type="entry name" value="Metallo-dep_Hydrolases_sf"/>
</dbReference>
<dbReference type="InterPro" id="IPR032466">
    <property type="entry name" value="Metal_Hydrolase"/>
</dbReference>
<evidence type="ECO:0000313" key="2">
    <source>
        <dbReference type="EMBL" id="CAB5013638.1"/>
    </source>
</evidence>
<dbReference type="CDD" id="cd01297">
    <property type="entry name" value="D-aminoacylase"/>
    <property type="match status" value="1"/>
</dbReference>
<feature type="domain" description="Amidohydrolase 3" evidence="1">
    <location>
        <begin position="44"/>
        <end position="565"/>
    </location>
</feature>
<dbReference type="Pfam" id="PF07969">
    <property type="entry name" value="Amidohydro_3"/>
    <property type="match status" value="1"/>
</dbReference>
<dbReference type="PANTHER" id="PTHR11647">
    <property type="entry name" value="HYDRANTOINASE/DIHYDROPYRIMIDINASE FAMILY MEMBER"/>
    <property type="match status" value="1"/>
</dbReference>